<feature type="region of interest" description="Disordered" evidence="1">
    <location>
        <begin position="271"/>
        <end position="322"/>
    </location>
</feature>
<sequence length="322" mass="36215">MDLEDQREISRILTAMCFSILVPAFKDAKREGVEVISEHIRLVWPKSQQESRNKLRTWVNGSGLGSDDSTSTSTGKTRLNNVAQRAKNIGRTALGRRHVPVKMCWVNCTDCVSLLSAMATLQFSPDYWENNLPGIEKLSPEAKLHLILSLVIYLGISIRALMFFIFESNIQPVKDRASRFLDYDHHTPTPKCSFLPHISSLYGPKGVLPLYSVIRCESDRIIIDPSLRIRLKDLTIGILQLLQPGILADKYQGLAPFLYGLLRTFSASPNDYRTKKERKEEKERDAQGSDSDSSAVPESDPDWDDDPEIEHDEAGAAESTPQ</sequence>
<keyword evidence="4" id="KW-1185">Reference proteome</keyword>
<comment type="caution">
    <text evidence="3">The sequence shown here is derived from an EMBL/GenBank/DDBJ whole genome shotgun (WGS) entry which is preliminary data.</text>
</comment>
<feature type="compositionally biased region" description="Basic and acidic residues" evidence="1">
    <location>
        <begin position="272"/>
        <end position="287"/>
    </location>
</feature>
<dbReference type="AlphaFoldDB" id="A0AAD7GD21"/>
<keyword evidence="2" id="KW-0472">Membrane</keyword>
<gene>
    <name evidence="3" type="ORF">B0H17DRAFT_1138977</name>
</gene>
<evidence type="ECO:0000313" key="4">
    <source>
        <dbReference type="Proteomes" id="UP001221757"/>
    </source>
</evidence>
<evidence type="ECO:0000313" key="3">
    <source>
        <dbReference type="EMBL" id="KAJ7679838.1"/>
    </source>
</evidence>
<evidence type="ECO:0000256" key="1">
    <source>
        <dbReference type="SAM" id="MobiDB-lite"/>
    </source>
</evidence>
<organism evidence="3 4">
    <name type="scientific">Mycena rosella</name>
    <name type="common">Pink bonnet</name>
    <name type="synonym">Agaricus rosellus</name>
    <dbReference type="NCBI Taxonomy" id="1033263"/>
    <lineage>
        <taxon>Eukaryota</taxon>
        <taxon>Fungi</taxon>
        <taxon>Dikarya</taxon>
        <taxon>Basidiomycota</taxon>
        <taxon>Agaricomycotina</taxon>
        <taxon>Agaricomycetes</taxon>
        <taxon>Agaricomycetidae</taxon>
        <taxon>Agaricales</taxon>
        <taxon>Marasmiineae</taxon>
        <taxon>Mycenaceae</taxon>
        <taxon>Mycena</taxon>
    </lineage>
</organism>
<reference evidence="3" key="1">
    <citation type="submission" date="2023-03" db="EMBL/GenBank/DDBJ databases">
        <title>Massive genome expansion in bonnet fungi (Mycena s.s.) driven by repeated elements and novel gene families across ecological guilds.</title>
        <authorList>
            <consortium name="Lawrence Berkeley National Laboratory"/>
            <person name="Harder C.B."/>
            <person name="Miyauchi S."/>
            <person name="Viragh M."/>
            <person name="Kuo A."/>
            <person name="Thoen E."/>
            <person name="Andreopoulos B."/>
            <person name="Lu D."/>
            <person name="Skrede I."/>
            <person name="Drula E."/>
            <person name="Henrissat B."/>
            <person name="Morin E."/>
            <person name="Kohler A."/>
            <person name="Barry K."/>
            <person name="LaButti K."/>
            <person name="Morin E."/>
            <person name="Salamov A."/>
            <person name="Lipzen A."/>
            <person name="Mereny Z."/>
            <person name="Hegedus B."/>
            <person name="Baldrian P."/>
            <person name="Stursova M."/>
            <person name="Weitz H."/>
            <person name="Taylor A."/>
            <person name="Grigoriev I.V."/>
            <person name="Nagy L.G."/>
            <person name="Martin F."/>
            <person name="Kauserud H."/>
        </authorList>
    </citation>
    <scope>NUCLEOTIDE SEQUENCE</scope>
    <source>
        <strain evidence="3">CBHHK067</strain>
    </source>
</reference>
<name>A0AAD7GD21_MYCRO</name>
<dbReference type="Proteomes" id="UP001221757">
    <property type="component" value="Unassembled WGS sequence"/>
</dbReference>
<protein>
    <submittedName>
        <fullName evidence="3">Uncharacterized protein</fullName>
    </submittedName>
</protein>
<feature type="transmembrane region" description="Helical" evidence="2">
    <location>
        <begin position="144"/>
        <end position="166"/>
    </location>
</feature>
<accession>A0AAD7GD21</accession>
<keyword evidence="2" id="KW-0812">Transmembrane</keyword>
<dbReference type="EMBL" id="JARKIE010000127">
    <property type="protein sequence ID" value="KAJ7679838.1"/>
    <property type="molecule type" value="Genomic_DNA"/>
</dbReference>
<feature type="compositionally biased region" description="Acidic residues" evidence="1">
    <location>
        <begin position="299"/>
        <end position="311"/>
    </location>
</feature>
<proteinExistence type="predicted"/>
<evidence type="ECO:0000256" key="2">
    <source>
        <dbReference type="SAM" id="Phobius"/>
    </source>
</evidence>
<keyword evidence="2" id="KW-1133">Transmembrane helix</keyword>